<keyword evidence="10" id="KW-1185">Reference proteome</keyword>
<keyword evidence="5 7" id="KW-1133">Transmembrane helix</keyword>
<dbReference type="InterPro" id="IPR000727">
    <property type="entry name" value="T_SNARE_dom"/>
</dbReference>
<keyword evidence="6 7" id="KW-0472">Membrane</keyword>
<evidence type="ECO:0000256" key="2">
    <source>
        <dbReference type="ARBA" id="ARBA00022448"/>
    </source>
</evidence>
<dbReference type="Pfam" id="PF12352">
    <property type="entry name" value="V-SNARE_C"/>
    <property type="match status" value="1"/>
</dbReference>
<evidence type="ECO:0000256" key="6">
    <source>
        <dbReference type="ARBA" id="ARBA00023136"/>
    </source>
</evidence>
<name>A0ABP0SCU9_9DINO</name>
<evidence type="ECO:0000313" key="9">
    <source>
        <dbReference type="EMBL" id="CAK9110232.1"/>
    </source>
</evidence>
<dbReference type="CDD" id="cd15862">
    <property type="entry name" value="SNARE_Vti1"/>
    <property type="match status" value="1"/>
</dbReference>
<feature type="non-terminal residue" evidence="9">
    <location>
        <position position="1"/>
    </location>
</feature>
<organism evidence="9 10">
    <name type="scientific">Durusdinium trenchii</name>
    <dbReference type="NCBI Taxonomy" id="1381693"/>
    <lineage>
        <taxon>Eukaryota</taxon>
        <taxon>Sar</taxon>
        <taxon>Alveolata</taxon>
        <taxon>Dinophyceae</taxon>
        <taxon>Suessiales</taxon>
        <taxon>Symbiodiniaceae</taxon>
        <taxon>Durusdinium</taxon>
    </lineage>
</organism>
<dbReference type="PROSITE" id="PS50192">
    <property type="entry name" value="T_SNARE"/>
    <property type="match status" value="1"/>
</dbReference>
<keyword evidence="3 7" id="KW-0812">Transmembrane</keyword>
<evidence type="ECO:0000313" key="10">
    <source>
        <dbReference type="Proteomes" id="UP001642484"/>
    </source>
</evidence>
<evidence type="ECO:0000259" key="8">
    <source>
        <dbReference type="PROSITE" id="PS50192"/>
    </source>
</evidence>
<dbReference type="Gene3D" id="1.20.5.110">
    <property type="match status" value="1"/>
</dbReference>
<evidence type="ECO:0000256" key="3">
    <source>
        <dbReference type="ARBA" id="ARBA00022692"/>
    </source>
</evidence>
<comment type="subcellular location">
    <subcellularLocation>
        <location evidence="1">Membrane</location>
        <topology evidence="1">Single-pass type IV membrane protein</topology>
    </subcellularLocation>
</comment>
<dbReference type="Proteomes" id="UP001642484">
    <property type="component" value="Unassembled WGS sequence"/>
</dbReference>
<dbReference type="PANTHER" id="PTHR21230:SF26">
    <property type="entry name" value="VESICLE TRANSPORT THROUGH INTERACTION WITH T-SNARES HOMOLOG 1A"/>
    <property type="match status" value="1"/>
</dbReference>
<feature type="transmembrane region" description="Helical" evidence="7">
    <location>
        <begin position="66"/>
        <end position="89"/>
    </location>
</feature>
<comment type="caution">
    <text evidence="9">The sequence shown here is derived from an EMBL/GenBank/DDBJ whole genome shotgun (WGS) entry which is preliminary data.</text>
</comment>
<evidence type="ECO:0000256" key="5">
    <source>
        <dbReference type="ARBA" id="ARBA00022989"/>
    </source>
</evidence>
<feature type="domain" description="T-SNARE coiled-coil homology" evidence="8">
    <location>
        <begin position="1"/>
        <end position="57"/>
    </location>
</feature>
<dbReference type="SUPFAM" id="SSF58038">
    <property type="entry name" value="SNARE fusion complex"/>
    <property type="match status" value="1"/>
</dbReference>
<dbReference type="PANTHER" id="PTHR21230">
    <property type="entry name" value="VESICLE TRANSPORT V-SNARE PROTEIN VTI1-RELATED"/>
    <property type="match status" value="1"/>
</dbReference>
<evidence type="ECO:0000256" key="7">
    <source>
        <dbReference type="SAM" id="Phobius"/>
    </source>
</evidence>
<sequence length="126" mass="14185">SSQKLKEAKRVALETEEVGQGVLADLEAQRETILHVRDNVRTIDSELTQARRSLDRMIALAQRNRMATLIIASVFSLGLAFWLACFLGLSLQKTLLCAIALVLTLVLGLTVRRRLRTGRWELPIHH</sequence>
<gene>
    <name evidence="9" type="ORF">CCMP2556_LOCUS51249</name>
</gene>
<proteinExistence type="predicted"/>
<accession>A0ABP0SCU9</accession>
<feature type="transmembrane region" description="Helical" evidence="7">
    <location>
        <begin position="95"/>
        <end position="111"/>
    </location>
</feature>
<dbReference type="EMBL" id="CAXAMN010027361">
    <property type="protein sequence ID" value="CAK9110232.1"/>
    <property type="molecule type" value="Genomic_DNA"/>
</dbReference>
<evidence type="ECO:0000256" key="1">
    <source>
        <dbReference type="ARBA" id="ARBA00004211"/>
    </source>
</evidence>
<evidence type="ECO:0000256" key="4">
    <source>
        <dbReference type="ARBA" id="ARBA00022927"/>
    </source>
</evidence>
<keyword evidence="2" id="KW-0813">Transport</keyword>
<keyword evidence="4" id="KW-0653">Protein transport</keyword>
<protein>
    <recommendedName>
        <fullName evidence="8">t-SNARE coiled-coil homology domain-containing protein</fullName>
    </recommendedName>
</protein>
<reference evidence="9 10" key="1">
    <citation type="submission" date="2024-02" db="EMBL/GenBank/DDBJ databases">
        <authorList>
            <person name="Chen Y."/>
            <person name="Shah S."/>
            <person name="Dougan E. K."/>
            <person name="Thang M."/>
            <person name="Chan C."/>
        </authorList>
    </citation>
    <scope>NUCLEOTIDE SEQUENCE [LARGE SCALE GENOMIC DNA]</scope>
</reference>